<evidence type="ECO:0000313" key="2">
    <source>
        <dbReference type="Proteomes" id="UP001057221"/>
    </source>
</evidence>
<gene>
    <name evidence="1" type="ORF">DOMOVOI_00670</name>
</gene>
<sequence length="44" mass="4900">MTPANAIRVLRIWRQALAEQHMNRVEIAALEAALAALEEKAESL</sequence>
<protein>
    <submittedName>
        <fullName evidence="1">Uncharacterized protein</fullName>
    </submittedName>
</protein>
<name>A0A9E7MRK7_9CAUD</name>
<proteinExistence type="predicted"/>
<dbReference type="Proteomes" id="UP001057221">
    <property type="component" value="Segment"/>
</dbReference>
<accession>A0A9E7MRK7</accession>
<organism evidence="1 2">
    <name type="scientific">Brevundimonas phage vB_BpoS-Domovoi</name>
    <dbReference type="NCBI Taxonomy" id="2948598"/>
    <lineage>
        <taxon>Viruses</taxon>
        <taxon>Duplodnaviria</taxon>
        <taxon>Heunggongvirae</taxon>
        <taxon>Uroviricota</taxon>
        <taxon>Caudoviricetes</taxon>
        <taxon>Jeanschmidtviridae</taxon>
        <taxon>Marchewkavirus</taxon>
        <taxon>Marchewkavirus domovoi</taxon>
    </lineage>
</organism>
<dbReference type="EMBL" id="ON529855">
    <property type="protein sequence ID" value="USN14542.1"/>
    <property type="molecule type" value="Genomic_DNA"/>
</dbReference>
<evidence type="ECO:0000313" key="1">
    <source>
        <dbReference type="EMBL" id="USN14542.1"/>
    </source>
</evidence>
<reference evidence="1 2" key="1">
    <citation type="submission" date="2022-05" db="EMBL/GenBank/DDBJ databases">
        <authorList>
            <person name="Friedrich I."/>
            <person name="Poehlein A."/>
            <person name="Schneider D."/>
            <person name="Hertel R."/>
            <person name="Daniel R."/>
        </authorList>
    </citation>
    <scope>NUCLEOTIDE SEQUENCE [LARGE SCALE GENOMIC DNA]</scope>
</reference>
<keyword evidence="2" id="KW-1185">Reference proteome</keyword>